<comment type="similarity">
    <text evidence="1">Belongs to the dynein heavy chain family.</text>
</comment>
<dbReference type="OrthoDB" id="7583179at2759"/>
<dbReference type="EMBL" id="JAANIB010001184">
    <property type="protein sequence ID" value="KAG5344178.1"/>
    <property type="molecule type" value="Genomic_DNA"/>
</dbReference>
<feature type="region of interest" description="Disordered" evidence="2">
    <location>
        <begin position="1"/>
        <end position="42"/>
    </location>
</feature>
<accession>A0A836GJ05</accession>
<keyword evidence="5" id="KW-1185">Reference proteome</keyword>
<dbReference type="Pfam" id="PF08385">
    <property type="entry name" value="DHC_N1"/>
    <property type="match status" value="1"/>
</dbReference>
<dbReference type="PANTHER" id="PTHR46532">
    <property type="entry name" value="MALE FERTILITY FACTOR KL5"/>
    <property type="match status" value="1"/>
</dbReference>
<feature type="region of interest" description="Disordered" evidence="2">
    <location>
        <begin position="104"/>
        <end position="137"/>
    </location>
</feature>
<dbReference type="InterPro" id="IPR013594">
    <property type="entry name" value="Dynein_heavy_tail"/>
</dbReference>
<dbReference type="InterPro" id="IPR026983">
    <property type="entry name" value="DHC"/>
</dbReference>
<sequence>MFVQAPQIIKQKSDNSEDGSDEEGPEDVLQKRREECERKARRGEMDPRLEFAFQLLMDATQLSRHEVMDHVFEDDMLDEINQLFVPHMRSTLVWYYQEVEESEPPADTVQPKTVTSRSAPNATASKVKEQKESKEPPKKKLFLTDGWQVSCTGICIYMFRISVSKQLPEEGFQKDLYTGVIDTMKVGIITSVQRIVEQVFMDALAHPGAEGEDDCSMIKSLLLPGLRSFCSALKGTFTNLYKSHFSSKFSIKITFTNCWKFRYKNNILFYFIIDHEITMSLLCLQVARSKLIKDWVDAEDEVTYCYNEAKDNAKFIQALEKCCHCLYLDDPVS</sequence>
<name>A0A836GJ05_9HYME</name>
<dbReference type="GO" id="GO:0051959">
    <property type="term" value="F:dynein light intermediate chain binding"/>
    <property type="evidence" value="ECO:0007669"/>
    <property type="project" value="InterPro"/>
</dbReference>
<evidence type="ECO:0000259" key="3">
    <source>
        <dbReference type="Pfam" id="PF08385"/>
    </source>
</evidence>
<dbReference type="GO" id="GO:0007018">
    <property type="term" value="P:microtubule-based movement"/>
    <property type="evidence" value="ECO:0007669"/>
    <property type="project" value="InterPro"/>
</dbReference>
<evidence type="ECO:0000256" key="1">
    <source>
        <dbReference type="ARBA" id="ARBA00008887"/>
    </source>
</evidence>
<organism evidence="4 5">
    <name type="scientific">Acromyrmex heyeri</name>
    <dbReference type="NCBI Taxonomy" id="230685"/>
    <lineage>
        <taxon>Eukaryota</taxon>
        <taxon>Metazoa</taxon>
        <taxon>Ecdysozoa</taxon>
        <taxon>Arthropoda</taxon>
        <taxon>Hexapoda</taxon>
        <taxon>Insecta</taxon>
        <taxon>Pterygota</taxon>
        <taxon>Neoptera</taxon>
        <taxon>Endopterygota</taxon>
        <taxon>Hymenoptera</taxon>
        <taxon>Apocrita</taxon>
        <taxon>Aculeata</taxon>
        <taxon>Formicoidea</taxon>
        <taxon>Formicidae</taxon>
        <taxon>Myrmicinae</taxon>
        <taxon>Acromyrmex</taxon>
    </lineage>
</organism>
<dbReference type="PANTHER" id="PTHR46532:SF4">
    <property type="entry name" value="AAA+ ATPASE DOMAIN-CONTAINING PROTEIN"/>
    <property type="match status" value="1"/>
</dbReference>
<feature type="compositionally biased region" description="Polar residues" evidence="2">
    <location>
        <begin position="110"/>
        <end position="124"/>
    </location>
</feature>
<feature type="non-terminal residue" evidence="4">
    <location>
        <position position="333"/>
    </location>
</feature>
<comment type="caution">
    <text evidence="4">The sequence shown here is derived from an EMBL/GenBank/DDBJ whole genome shotgun (WGS) entry which is preliminary data.</text>
</comment>
<evidence type="ECO:0000256" key="2">
    <source>
        <dbReference type="SAM" id="MobiDB-lite"/>
    </source>
</evidence>
<reference evidence="4 5" key="1">
    <citation type="submission" date="2020-02" db="EMBL/GenBank/DDBJ databases">
        <title>Relaxed selection underlies rapid genomic changes in the transitions from sociality to social parasitism in ants.</title>
        <authorList>
            <person name="Bi X."/>
        </authorList>
    </citation>
    <scope>NUCLEOTIDE SEQUENCE [LARGE SCALE GENOMIC DNA]</scope>
    <source>
        <strain evidence="4">BGI-DK2014b</strain>
        <tissue evidence="4">Whole body</tissue>
    </source>
</reference>
<gene>
    <name evidence="4" type="primary">Dnah5_0</name>
    <name evidence="4" type="ORF">G6Z77_0008008</name>
</gene>
<dbReference type="AlphaFoldDB" id="A0A836GJ05"/>
<proteinExistence type="inferred from homology"/>
<dbReference type="Proteomes" id="UP000670152">
    <property type="component" value="Unassembled WGS sequence"/>
</dbReference>
<dbReference type="GO" id="GO:0005858">
    <property type="term" value="C:axonemal dynein complex"/>
    <property type="evidence" value="ECO:0007669"/>
    <property type="project" value="TreeGrafter"/>
</dbReference>
<evidence type="ECO:0000313" key="4">
    <source>
        <dbReference type="EMBL" id="KAG5344178.1"/>
    </source>
</evidence>
<feature type="domain" description="Dynein heavy chain tail" evidence="3">
    <location>
        <begin position="268"/>
        <end position="331"/>
    </location>
</feature>
<protein>
    <submittedName>
        <fullName evidence="4">DYH5 protein</fullName>
    </submittedName>
</protein>
<evidence type="ECO:0000313" key="5">
    <source>
        <dbReference type="Proteomes" id="UP000670152"/>
    </source>
</evidence>
<dbReference type="GO" id="GO:0045505">
    <property type="term" value="F:dynein intermediate chain binding"/>
    <property type="evidence" value="ECO:0007669"/>
    <property type="project" value="InterPro"/>
</dbReference>
<feature type="compositionally biased region" description="Basic and acidic residues" evidence="2">
    <location>
        <begin position="126"/>
        <end position="137"/>
    </location>
</feature>
<feature type="compositionally biased region" description="Basic and acidic residues" evidence="2">
    <location>
        <begin position="28"/>
        <end position="42"/>
    </location>
</feature>
<feature type="compositionally biased region" description="Acidic residues" evidence="2">
    <location>
        <begin position="16"/>
        <end position="26"/>
    </location>
</feature>
<feature type="non-terminal residue" evidence="4">
    <location>
        <position position="1"/>
    </location>
</feature>